<name>A0A3Q3L0K9_9LABR</name>
<dbReference type="AlphaFoldDB" id="A0A3Q3L0K9"/>
<dbReference type="InParanoid" id="A0A3Q3L0K9"/>
<dbReference type="Ensembl" id="ENSLBET00000002519.1">
    <property type="protein sequence ID" value="ENSLBEP00000002384.1"/>
    <property type="gene ID" value="ENSLBEG00000001893.1"/>
</dbReference>
<evidence type="ECO:0000313" key="1">
    <source>
        <dbReference type="Ensembl" id="ENSLBEP00000002384.1"/>
    </source>
</evidence>
<protein>
    <submittedName>
        <fullName evidence="1">Uncharacterized protein</fullName>
    </submittedName>
</protein>
<evidence type="ECO:0000313" key="2">
    <source>
        <dbReference type="Proteomes" id="UP000261660"/>
    </source>
</evidence>
<accession>A0A3Q3L0K9</accession>
<keyword evidence="2" id="KW-1185">Reference proteome</keyword>
<reference evidence="1" key="1">
    <citation type="submission" date="2025-08" db="UniProtKB">
        <authorList>
            <consortium name="Ensembl"/>
        </authorList>
    </citation>
    <scope>IDENTIFICATION</scope>
</reference>
<dbReference type="Proteomes" id="UP000261660">
    <property type="component" value="Unplaced"/>
</dbReference>
<sequence>MCFTVLHIVGYISIFCHSGSSSSPGNASILFSAVTFVLFVETVTRPLLSQLLVFFFSPPQSPGLTSPPLSVSFRRLDGGLREKNRKIKDESNKGRGRRYRHHCNNRKFEALTQGLVILKV</sequence>
<reference evidence="1" key="2">
    <citation type="submission" date="2025-09" db="UniProtKB">
        <authorList>
            <consortium name="Ensembl"/>
        </authorList>
    </citation>
    <scope>IDENTIFICATION</scope>
</reference>
<organism evidence="1 2">
    <name type="scientific">Labrus bergylta</name>
    <name type="common">ballan wrasse</name>
    <dbReference type="NCBI Taxonomy" id="56723"/>
    <lineage>
        <taxon>Eukaryota</taxon>
        <taxon>Metazoa</taxon>
        <taxon>Chordata</taxon>
        <taxon>Craniata</taxon>
        <taxon>Vertebrata</taxon>
        <taxon>Euteleostomi</taxon>
        <taxon>Actinopterygii</taxon>
        <taxon>Neopterygii</taxon>
        <taxon>Teleostei</taxon>
        <taxon>Neoteleostei</taxon>
        <taxon>Acanthomorphata</taxon>
        <taxon>Eupercaria</taxon>
        <taxon>Labriformes</taxon>
        <taxon>Labridae</taxon>
        <taxon>Labrus</taxon>
    </lineage>
</organism>
<proteinExistence type="predicted"/>